<gene>
    <name evidence="8" type="ORF">OUY24_16495</name>
</gene>
<protein>
    <submittedName>
        <fullName evidence="8">OmpA family protein</fullName>
    </submittedName>
</protein>
<evidence type="ECO:0000256" key="2">
    <source>
        <dbReference type="ARBA" id="ARBA00023136"/>
    </source>
</evidence>
<dbReference type="PANTHER" id="PTHR30329:SF21">
    <property type="entry name" value="LIPOPROTEIN YIAD-RELATED"/>
    <property type="match status" value="1"/>
</dbReference>
<reference evidence="8 9" key="1">
    <citation type="submission" date="2022-11" db="EMBL/GenBank/DDBJ databases">
        <title>Nonomuraea corallina sp. nov., a new species of the genus Nonomuraea isolated from sea side sediment in Thai sea.</title>
        <authorList>
            <person name="Ngamcharungchit C."/>
            <person name="Matsumoto A."/>
            <person name="Suriyachadkun C."/>
            <person name="Panbangred W."/>
            <person name="Inahashi Y."/>
            <person name="Intra B."/>
        </authorList>
    </citation>
    <scope>NUCLEOTIDE SEQUENCE [LARGE SCALE GENOMIC DNA]</scope>
    <source>
        <strain evidence="8 9">DSM 43553</strain>
    </source>
</reference>
<evidence type="ECO:0000256" key="6">
    <source>
        <dbReference type="SAM" id="SignalP"/>
    </source>
</evidence>
<dbReference type="Pfam" id="PF00691">
    <property type="entry name" value="OmpA"/>
    <property type="match status" value="1"/>
</dbReference>
<evidence type="ECO:0000256" key="3">
    <source>
        <dbReference type="ARBA" id="ARBA00023237"/>
    </source>
</evidence>
<dbReference type="InterPro" id="IPR050330">
    <property type="entry name" value="Bact_OuterMem_StrucFunc"/>
</dbReference>
<feature type="compositionally biased region" description="Basic and acidic residues" evidence="5">
    <location>
        <begin position="322"/>
        <end position="334"/>
    </location>
</feature>
<dbReference type="Gene3D" id="3.30.1330.60">
    <property type="entry name" value="OmpA-like domain"/>
    <property type="match status" value="1"/>
</dbReference>
<dbReference type="InterPro" id="IPR006664">
    <property type="entry name" value="OMP_bac"/>
</dbReference>
<dbReference type="Proteomes" id="UP001212498">
    <property type="component" value="Unassembled WGS sequence"/>
</dbReference>
<dbReference type="CDD" id="cd07185">
    <property type="entry name" value="OmpA_C-like"/>
    <property type="match status" value="1"/>
</dbReference>
<dbReference type="PROSITE" id="PS51257">
    <property type="entry name" value="PROKAR_LIPOPROTEIN"/>
    <property type="match status" value="1"/>
</dbReference>
<keyword evidence="3" id="KW-0998">Cell outer membrane</keyword>
<proteinExistence type="predicted"/>
<name>A0ABT4SYR5_9ACTN</name>
<dbReference type="PANTHER" id="PTHR30329">
    <property type="entry name" value="STATOR ELEMENT OF FLAGELLAR MOTOR COMPLEX"/>
    <property type="match status" value="1"/>
</dbReference>
<evidence type="ECO:0000313" key="8">
    <source>
        <dbReference type="EMBL" id="MDA0642235.1"/>
    </source>
</evidence>
<evidence type="ECO:0000256" key="5">
    <source>
        <dbReference type="SAM" id="MobiDB-lite"/>
    </source>
</evidence>
<dbReference type="SUPFAM" id="SSF103088">
    <property type="entry name" value="OmpA-like"/>
    <property type="match status" value="1"/>
</dbReference>
<dbReference type="EMBL" id="JAPNUD010000037">
    <property type="protein sequence ID" value="MDA0642235.1"/>
    <property type="molecule type" value="Genomic_DNA"/>
</dbReference>
<evidence type="ECO:0000256" key="1">
    <source>
        <dbReference type="ARBA" id="ARBA00004442"/>
    </source>
</evidence>
<evidence type="ECO:0000256" key="4">
    <source>
        <dbReference type="PROSITE-ProRule" id="PRU00473"/>
    </source>
</evidence>
<keyword evidence="6" id="KW-0732">Signal</keyword>
<feature type="region of interest" description="Disordered" evidence="5">
    <location>
        <begin position="316"/>
        <end position="383"/>
    </location>
</feature>
<sequence>MTMPLWRAGRRTTITASALAVVALLAGCAAQPPASAPEPSAPAASPTAPEGPAALATLRVGGEGDGSGTGRIDVVALERTTPDTVTARLRISAERGEVDLGQFGPPAIAGTVAYNYTASSAGFFLLDEPRLSVYLAMKRDKEEMGAACLCTQLSGKVTVTSEPAQAWIVYRVPAETTSVAVGLLAAGVTAPLPIGPRGQAAAPDEPGPAAIAAAFPNTRGLATHLSGAAEKVSETSDRVEIALDTDVLFAFDKASLTSEARATLRGTAERIRSQAAGTVRIVGHTDDVGDDTYNLGLSRRRAEAVERALRASGADGDLTFEVEGKGEREPKEQGGSEAARAANRRVEVSYPRSAPTAQATPSVPKPEEGPSVPATSGATAAGLRGMEGVTADLVELRRLSPTTLIATFDFRNESSREITMQDAALDEDARRSTGTTDIAAFEFFWLSLADADDNRYHVLRTSGPPAHHCLCSQLGKLPQGGRVRTFALMTSPPPDVRTVDVELFAFEPMRDVPIT</sequence>
<keyword evidence="2 4" id="KW-0472">Membrane</keyword>
<dbReference type="InterPro" id="IPR036737">
    <property type="entry name" value="OmpA-like_sf"/>
</dbReference>
<feature type="chain" id="PRO_5047451825" evidence="6">
    <location>
        <begin position="37"/>
        <end position="515"/>
    </location>
</feature>
<feature type="compositionally biased region" description="Low complexity" evidence="5">
    <location>
        <begin position="41"/>
        <end position="51"/>
    </location>
</feature>
<dbReference type="RefSeq" id="WP_271276826.1">
    <property type="nucleotide sequence ID" value="NZ_JAPNUD010000037.1"/>
</dbReference>
<accession>A0ABT4SYR5</accession>
<dbReference type="PRINTS" id="PR01021">
    <property type="entry name" value="OMPADOMAIN"/>
</dbReference>
<dbReference type="InterPro" id="IPR006311">
    <property type="entry name" value="TAT_signal"/>
</dbReference>
<feature type="domain" description="OmpA-like" evidence="7">
    <location>
        <begin position="236"/>
        <end position="354"/>
    </location>
</feature>
<dbReference type="PROSITE" id="PS51318">
    <property type="entry name" value="TAT"/>
    <property type="match status" value="1"/>
</dbReference>
<dbReference type="InterPro" id="IPR006665">
    <property type="entry name" value="OmpA-like"/>
</dbReference>
<comment type="subcellular location">
    <subcellularLocation>
        <location evidence="1">Cell outer membrane</location>
    </subcellularLocation>
</comment>
<evidence type="ECO:0000259" key="7">
    <source>
        <dbReference type="PROSITE" id="PS51123"/>
    </source>
</evidence>
<feature type="signal peptide" evidence="6">
    <location>
        <begin position="1"/>
        <end position="36"/>
    </location>
</feature>
<organism evidence="8 9">
    <name type="scientific">Nonomuraea ferruginea</name>
    <dbReference type="NCBI Taxonomy" id="46174"/>
    <lineage>
        <taxon>Bacteria</taxon>
        <taxon>Bacillati</taxon>
        <taxon>Actinomycetota</taxon>
        <taxon>Actinomycetes</taxon>
        <taxon>Streptosporangiales</taxon>
        <taxon>Streptosporangiaceae</taxon>
        <taxon>Nonomuraea</taxon>
    </lineage>
</organism>
<keyword evidence="9" id="KW-1185">Reference proteome</keyword>
<evidence type="ECO:0000313" key="9">
    <source>
        <dbReference type="Proteomes" id="UP001212498"/>
    </source>
</evidence>
<dbReference type="PROSITE" id="PS51123">
    <property type="entry name" value="OMPA_2"/>
    <property type="match status" value="1"/>
</dbReference>
<comment type="caution">
    <text evidence="8">The sequence shown here is derived from an EMBL/GenBank/DDBJ whole genome shotgun (WGS) entry which is preliminary data.</text>
</comment>
<feature type="region of interest" description="Disordered" evidence="5">
    <location>
        <begin position="32"/>
        <end position="51"/>
    </location>
</feature>